<feature type="region of interest" description="Disordered" evidence="1">
    <location>
        <begin position="281"/>
        <end position="320"/>
    </location>
</feature>
<feature type="compositionally biased region" description="Low complexity" evidence="1">
    <location>
        <begin position="13"/>
        <end position="71"/>
    </location>
</feature>
<dbReference type="SUPFAM" id="SSF54695">
    <property type="entry name" value="POZ domain"/>
    <property type="match status" value="1"/>
</dbReference>
<protein>
    <recommendedName>
        <fullName evidence="2">BTB domain-containing protein</fullName>
    </recommendedName>
</protein>
<feature type="domain" description="BTB" evidence="2">
    <location>
        <begin position="88"/>
        <end position="164"/>
    </location>
</feature>
<dbReference type="InterPro" id="IPR000210">
    <property type="entry name" value="BTB/POZ_dom"/>
</dbReference>
<feature type="compositionally biased region" description="Low complexity" evidence="1">
    <location>
        <begin position="285"/>
        <end position="300"/>
    </location>
</feature>
<dbReference type="PANTHER" id="PTHR47369">
    <property type="entry name" value="BTB/POZ DOMAIN-CONTAINING PROTEIN"/>
    <property type="match status" value="1"/>
</dbReference>
<evidence type="ECO:0000313" key="3">
    <source>
        <dbReference type="EMBL" id="KAJ3480157.1"/>
    </source>
</evidence>
<sequence>MPQTLRRTASLFPPTSTSGSVSPSPMSSPNPSRSLGFTPTPSLPNLSPSRTPHTIPQSTTPTTSTPRDVSPSQLQSHLYTAFLEQMTTDVSLRIKGSWHATYHLHRVILIQAGFFKSLFTSGYKESRPSATSYHHDPHIVDVVFDDPNITRPAFEICIARLYGGGPTLYVPPQLIPSPSHPLTHAEPFASSPLSPLATSCPSTHHPTSPRFLLSLLATAVYLSIPSLASQALGSILSTIGPRTVVRYLDFALGKGIGDTEEDELVAAVGLEKIAQQIDEDKSALSSPVSIPHDISISSSESEIKQEDTSDTFPDSHSNELPHAGPSYYYGGISDKIGEAISCWLTRWGADMLHHEESTDMTTLYEPAMSPNANARKRASTMPTHPASSAHSASHRTVEIGNEHHDIPVIWRRGGLNATWIRLVLSSDTLFVKGEKERYDMARSIVELRRKVSIDPDEEKEWILLFDQGIYYSNMGLDDLMSIMEDISPTTGKPFVSASILQSAHWDQSVLQHHITFRPPGSSSPPSHNHHSHSHARGSELGITVSTQEIQNPFVESTNKVLMERGSKDKPFFPVPSDSSTRVGDSAGLDGATMDQLFDLVSPTTTVVSSSSPNSFGLEQHAFAGPVCPREDPEGKVRWAPFPPLRFGVEFWDVDALKEKSRLHSHTVWYAGSLWNVYVQVVRKKGVQLGVYLHRQSNVDPIPPSSAPLPSTGFGVPLRQSFTFHAEGSPLISRSPTPHSRPSSSPSSPPRPSSLPSSYSTADVHSTTSTSGLIPSTAPPVMPLQPYRDPRPSVSAYFTIACASATGSSLTRFTSSPDNFSVSQSWGWKSSSLRTEEYLELSEDGSPKALSAAGREVSLRATIVLGVI</sequence>
<keyword evidence="4" id="KW-1185">Reference proteome</keyword>
<evidence type="ECO:0000256" key="1">
    <source>
        <dbReference type="SAM" id="MobiDB-lite"/>
    </source>
</evidence>
<feature type="region of interest" description="Disordered" evidence="1">
    <location>
        <begin position="1"/>
        <end position="71"/>
    </location>
</feature>
<proteinExistence type="predicted"/>
<dbReference type="EMBL" id="JANAWD010000392">
    <property type="protein sequence ID" value="KAJ3480157.1"/>
    <property type="molecule type" value="Genomic_DNA"/>
</dbReference>
<feature type="compositionally biased region" description="Low complexity" evidence="1">
    <location>
        <begin position="732"/>
        <end position="745"/>
    </location>
</feature>
<feature type="region of interest" description="Disordered" evidence="1">
    <location>
        <begin position="514"/>
        <end position="537"/>
    </location>
</feature>
<dbReference type="Gene3D" id="3.30.710.10">
    <property type="entry name" value="Potassium Channel Kv1.1, Chain A"/>
    <property type="match status" value="1"/>
</dbReference>
<gene>
    <name evidence="3" type="ORF">NLI96_g8553</name>
</gene>
<name>A0AAD5YG43_9APHY</name>
<dbReference type="PANTHER" id="PTHR47369:SF1">
    <property type="entry name" value="BTB_POZ DOMAIN-CONTAINING PROTEIN"/>
    <property type="match status" value="1"/>
</dbReference>
<dbReference type="SMART" id="SM00225">
    <property type="entry name" value="BTB"/>
    <property type="match status" value="1"/>
</dbReference>
<evidence type="ECO:0000259" key="2">
    <source>
        <dbReference type="PROSITE" id="PS50097"/>
    </source>
</evidence>
<comment type="caution">
    <text evidence="3">The sequence shown here is derived from an EMBL/GenBank/DDBJ whole genome shotgun (WGS) entry which is preliminary data.</text>
</comment>
<dbReference type="Proteomes" id="UP001212997">
    <property type="component" value="Unassembled WGS sequence"/>
</dbReference>
<feature type="compositionally biased region" description="Polar residues" evidence="1">
    <location>
        <begin position="760"/>
        <end position="773"/>
    </location>
</feature>
<organism evidence="3 4">
    <name type="scientific">Meripilus lineatus</name>
    <dbReference type="NCBI Taxonomy" id="2056292"/>
    <lineage>
        <taxon>Eukaryota</taxon>
        <taxon>Fungi</taxon>
        <taxon>Dikarya</taxon>
        <taxon>Basidiomycota</taxon>
        <taxon>Agaricomycotina</taxon>
        <taxon>Agaricomycetes</taxon>
        <taxon>Polyporales</taxon>
        <taxon>Meripilaceae</taxon>
        <taxon>Meripilus</taxon>
    </lineage>
</organism>
<dbReference type="InterPro" id="IPR011333">
    <property type="entry name" value="SKP1/BTB/POZ_sf"/>
</dbReference>
<dbReference type="PROSITE" id="PS50097">
    <property type="entry name" value="BTB"/>
    <property type="match status" value="1"/>
</dbReference>
<reference evidence="3" key="1">
    <citation type="submission" date="2022-07" db="EMBL/GenBank/DDBJ databases">
        <title>Genome Sequence of Physisporinus lineatus.</title>
        <authorList>
            <person name="Buettner E."/>
        </authorList>
    </citation>
    <scope>NUCLEOTIDE SEQUENCE</scope>
    <source>
        <strain evidence="3">VT162</strain>
    </source>
</reference>
<dbReference type="AlphaFoldDB" id="A0AAD5YG43"/>
<feature type="region of interest" description="Disordered" evidence="1">
    <location>
        <begin position="728"/>
        <end position="786"/>
    </location>
</feature>
<accession>A0AAD5YG43</accession>
<evidence type="ECO:0000313" key="4">
    <source>
        <dbReference type="Proteomes" id="UP001212997"/>
    </source>
</evidence>